<dbReference type="InterPro" id="IPR008930">
    <property type="entry name" value="Terpenoid_cyclase/PrenylTrfase"/>
</dbReference>
<dbReference type="SFLD" id="SFLDG01016">
    <property type="entry name" value="Prenyltransferase_Like_2"/>
    <property type="match status" value="1"/>
</dbReference>
<sequence>MWKLKIAEGNAPWLTSTNNYIGRQHWEFDPEAGTTEERAEVERMRKEFKTNRFRRKQSADLLMRLQLRKENSGGPPIPPAINFKETEVLTEEAVTTTLRRAIGFYSTIQAHDGHWPAESAGPLFFSPPLVMGLYITGALNTVLSPEHQKEIVRYLYNHQNEDGGWGLQIEGHSTVFGSTFSYITLRLLGEGPEDGEDKAMARGRRWILDHGGAVGTLSWGKFWLAVLGVYDWEGLNPIPPELWLLPEFFPVHPAKMMCYCRLFYMTMSYLYGKRVIGAITPLVHSLREELYTQPYHQINWIDARNTYAKEDVYYRHPLVQDMLWGFLYHFAEPILTRWPFSILREKALKMTMERIQYEDKNSRYIAIGCIVKVLSLLACWVEDPNSEAFKCHLARIPDYFWVAEDGLKMQSFGSQTWDGALAVQAILSSNLAEEYGPTLKKAHDFIKASQVQDNPSGDFVKMHRHISKGCWTFSMQDHGWQVSDCTAEGLKAALLLGQLPLELVGEKLETAHAYDAVNVILSLQSKNGGFPAWESERAYRWMEKFNPTDFLEDVLIEREYVECTSSAIQALSLFKKLYPGHRKAEVESCISRAIDYIENEQEDDGSWYGRWGICYTYGTWFAVEALVACGRDYDNSSALRKACKFLLSKQLPDGGWGESYLSCSNEVYTNLEGNRSNLVQTSWALLGLVAAGQAKIDPTPINRGIRLLGSSQMEDGDFPQQEMTGIFMKNCTLHYSSYRNIFPTWALGEYRRRVLIA</sequence>
<gene>
    <name evidence="7" type="primary">LOC140038287</name>
</gene>
<evidence type="ECO:0000259" key="5">
    <source>
        <dbReference type="Pfam" id="PF13249"/>
    </source>
</evidence>
<comment type="similarity">
    <text evidence="1 3">Belongs to the terpene cyclase/mutase family.</text>
</comment>
<dbReference type="RefSeq" id="XP_071939607.1">
    <property type="nucleotide sequence ID" value="XM_072083506.1"/>
</dbReference>
<dbReference type="PROSITE" id="PS01074">
    <property type="entry name" value="TERPENE_SYNTHASES"/>
    <property type="match status" value="1"/>
</dbReference>
<evidence type="ECO:0000313" key="6">
    <source>
        <dbReference type="Proteomes" id="UP001652660"/>
    </source>
</evidence>
<dbReference type="SUPFAM" id="SSF48239">
    <property type="entry name" value="Terpenoid cyclases/Protein prenyltransferases"/>
    <property type="match status" value="2"/>
</dbReference>
<keyword evidence="2" id="KW-0677">Repeat</keyword>
<dbReference type="Pfam" id="PF13249">
    <property type="entry name" value="SQHop_cyclase_N"/>
    <property type="match status" value="1"/>
</dbReference>
<dbReference type="PANTHER" id="PTHR11764">
    <property type="entry name" value="TERPENE CYCLASE/MUTASE FAMILY MEMBER"/>
    <property type="match status" value="1"/>
</dbReference>
<protein>
    <recommendedName>
        <fullName evidence="3">Terpene cyclase/mutase family member</fullName>
        <ecNumber evidence="3">5.4.99.-</ecNumber>
    </recommendedName>
</protein>
<dbReference type="PANTHER" id="PTHR11764:SF19">
    <property type="entry name" value="TERPENE CYCLASE_MUTASE FAMILY MEMBER"/>
    <property type="match status" value="1"/>
</dbReference>
<dbReference type="InterPro" id="IPR032696">
    <property type="entry name" value="SQ_cyclase_C"/>
</dbReference>
<dbReference type="EC" id="5.4.99.-" evidence="3"/>
<dbReference type="GeneID" id="140038287"/>
<feature type="domain" description="Squalene cyclase C-terminal" evidence="4">
    <location>
        <begin position="414"/>
        <end position="752"/>
    </location>
</feature>
<dbReference type="Pfam" id="PF13243">
    <property type="entry name" value="SQHop_cyclase_C"/>
    <property type="match status" value="1"/>
</dbReference>
<organism evidence="6 7">
    <name type="scientific">Coffea arabica</name>
    <name type="common">Arabian coffee</name>
    <dbReference type="NCBI Taxonomy" id="13443"/>
    <lineage>
        <taxon>Eukaryota</taxon>
        <taxon>Viridiplantae</taxon>
        <taxon>Streptophyta</taxon>
        <taxon>Embryophyta</taxon>
        <taxon>Tracheophyta</taxon>
        <taxon>Spermatophyta</taxon>
        <taxon>Magnoliopsida</taxon>
        <taxon>eudicotyledons</taxon>
        <taxon>Gunneridae</taxon>
        <taxon>Pentapetalae</taxon>
        <taxon>asterids</taxon>
        <taxon>lamiids</taxon>
        <taxon>Gentianales</taxon>
        <taxon>Rubiaceae</taxon>
        <taxon>Ixoroideae</taxon>
        <taxon>Gardenieae complex</taxon>
        <taxon>Bertiereae - Coffeeae clade</taxon>
        <taxon>Coffeeae</taxon>
        <taxon>Coffea</taxon>
    </lineage>
</organism>
<dbReference type="Proteomes" id="UP001652660">
    <property type="component" value="Chromosome 3e"/>
</dbReference>
<proteinExistence type="inferred from homology"/>
<dbReference type="CDD" id="cd02892">
    <property type="entry name" value="SQCY_1"/>
    <property type="match status" value="1"/>
</dbReference>
<accession>A0ABM4X6E7</accession>
<evidence type="ECO:0000313" key="7">
    <source>
        <dbReference type="RefSeq" id="XP_071939607.1"/>
    </source>
</evidence>
<evidence type="ECO:0000256" key="3">
    <source>
        <dbReference type="RuleBase" id="RU362003"/>
    </source>
</evidence>
<dbReference type="InterPro" id="IPR002365">
    <property type="entry name" value="Terpene_synthase_CS"/>
</dbReference>
<keyword evidence="3" id="KW-0413">Isomerase</keyword>
<keyword evidence="6" id="KW-1185">Reference proteome</keyword>
<name>A0ABM4X6E7_COFAR</name>
<reference evidence="7" key="1">
    <citation type="submission" date="2025-08" db="UniProtKB">
        <authorList>
            <consortium name="RefSeq"/>
        </authorList>
    </citation>
    <scope>IDENTIFICATION</scope>
    <source>
        <tissue evidence="7">Leaves</tissue>
    </source>
</reference>
<dbReference type="Gene3D" id="1.50.10.20">
    <property type="match status" value="2"/>
</dbReference>
<feature type="domain" description="Squalene cyclase N-terminal" evidence="5">
    <location>
        <begin position="101"/>
        <end position="357"/>
    </location>
</feature>
<evidence type="ECO:0000256" key="1">
    <source>
        <dbReference type="ARBA" id="ARBA00009755"/>
    </source>
</evidence>
<dbReference type="InterPro" id="IPR032697">
    <property type="entry name" value="SQ_cyclase_N"/>
</dbReference>
<dbReference type="NCBIfam" id="TIGR01787">
    <property type="entry name" value="squalene_cyclas"/>
    <property type="match status" value="1"/>
</dbReference>
<evidence type="ECO:0000256" key="2">
    <source>
        <dbReference type="ARBA" id="ARBA00022737"/>
    </source>
</evidence>
<dbReference type="InterPro" id="IPR018333">
    <property type="entry name" value="Squalene_cyclase"/>
</dbReference>
<evidence type="ECO:0000259" key="4">
    <source>
        <dbReference type="Pfam" id="PF13243"/>
    </source>
</evidence>